<dbReference type="InterPro" id="IPR011124">
    <property type="entry name" value="Znf_CW"/>
</dbReference>
<name>A0A821M7P8_9BILA</name>
<evidence type="ECO:0000313" key="9">
    <source>
        <dbReference type="Proteomes" id="UP000663873"/>
    </source>
</evidence>
<dbReference type="EMBL" id="CAJOBP010041890">
    <property type="protein sequence ID" value="CAF4761835.1"/>
    <property type="molecule type" value="Genomic_DNA"/>
</dbReference>
<keyword evidence="3" id="KW-0863">Zinc-finger</keyword>
<evidence type="ECO:0000256" key="3">
    <source>
        <dbReference type="ARBA" id="ARBA00022771"/>
    </source>
</evidence>
<dbReference type="PANTHER" id="PTHR23337">
    <property type="entry name" value="ZINC FINGER CW-TYPE COILED-COIL DOMAIN PROTEIN 1"/>
    <property type="match status" value="1"/>
</dbReference>
<dbReference type="Gene3D" id="3.30.40.100">
    <property type="match status" value="1"/>
</dbReference>
<feature type="non-terminal residue" evidence="8">
    <location>
        <position position="1"/>
    </location>
</feature>
<gene>
    <name evidence="8" type="ORF">UJA718_LOCUS39479</name>
</gene>
<evidence type="ECO:0000256" key="5">
    <source>
        <dbReference type="ARBA" id="ARBA00023054"/>
    </source>
</evidence>
<feature type="domain" description="CW-type" evidence="7">
    <location>
        <begin position="84"/>
        <end position="128"/>
    </location>
</feature>
<dbReference type="Proteomes" id="UP000663873">
    <property type="component" value="Unassembled WGS sequence"/>
</dbReference>
<keyword evidence="2" id="KW-0479">Metal-binding</keyword>
<evidence type="ECO:0000256" key="1">
    <source>
        <dbReference type="ARBA" id="ARBA00004123"/>
    </source>
</evidence>
<dbReference type="AlphaFoldDB" id="A0A821M7P8"/>
<dbReference type="GO" id="GO:0005634">
    <property type="term" value="C:nucleus"/>
    <property type="evidence" value="ECO:0007669"/>
    <property type="project" value="UniProtKB-SubCell"/>
</dbReference>
<evidence type="ECO:0000313" key="8">
    <source>
        <dbReference type="EMBL" id="CAF4761835.1"/>
    </source>
</evidence>
<comment type="subcellular location">
    <subcellularLocation>
        <location evidence="1">Nucleus</location>
    </subcellularLocation>
</comment>
<dbReference type="PANTHER" id="PTHR23337:SF3">
    <property type="entry name" value="MORC FAMILY CW-TYPE ZINC FINGER 2"/>
    <property type="match status" value="1"/>
</dbReference>
<keyword evidence="5" id="KW-0175">Coiled coil</keyword>
<reference evidence="8" key="1">
    <citation type="submission" date="2021-02" db="EMBL/GenBank/DDBJ databases">
        <authorList>
            <person name="Nowell W R."/>
        </authorList>
    </citation>
    <scope>NUCLEOTIDE SEQUENCE</scope>
</reference>
<sequence>YCRGVVGIVDIPSIVLEPTHNKQSFADEKEYHFLLKNMGEYMRQYWSDAGIENYVKEFWETYGYRDDQLDRPPSNELEVVKRRQAAVPMLIQCDKCLKWRRLPYTSNAAPLTQAQLEAWRCSDNVDVM</sequence>
<comment type="caution">
    <text evidence="8">The sequence shown here is derived from an EMBL/GenBank/DDBJ whole genome shotgun (WGS) entry which is preliminary data.</text>
</comment>
<evidence type="ECO:0000259" key="7">
    <source>
        <dbReference type="PROSITE" id="PS51050"/>
    </source>
</evidence>
<dbReference type="PROSITE" id="PS51050">
    <property type="entry name" value="ZF_CW"/>
    <property type="match status" value="1"/>
</dbReference>
<evidence type="ECO:0000256" key="6">
    <source>
        <dbReference type="ARBA" id="ARBA00023242"/>
    </source>
</evidence>
<organism evidence="8 9">
    <name type="scientific">Rotaria socialis</name>
    <dbReference type="NCBI Taxonomy" id="392032"/>
    <lineage>
        <taxon>Eukaryota</taxon>
        <taxon>Metazoa</taxon>
        <taxon>Spiralia</taxon>
        <taxon>Gnathifera</taxon>
        <taxon>Rotifera</taxon>
        <taxon>Eurotatoria</taxon>
        <taxon>Bdelloidea</taxon>
        <taxon>Philodinida</taxon>
        <taxon>Philodinidae</taxon>
        <taxon>Rotaria</taxon>
    </lineage>
</organism>
<dbReference type="Pfam" id="PF17942">
    <property type="entry name" value="Morc6_S5"/>
    <property type="match status" value="1"/>
</dbReference>
<feature type="non-terminal residue" evidence="8">
    <location>
        <position position="128"/>
    </location>
</feature>
<keyword evidence="9" id="KW-1185">Reference proteome</keyword>
<proteinExistence type="predicted"/>
<dbReference type="Pfam" id="PF07496">
    <property type="entry name" value="zf-CW"/>
    <property type="match status" value="1"/>
</dbReference>
<dbReference type="InterPro" id="IPR041006">
    <property type="entry name" value="Morc_S5"/>
</dbReference>
<dbReference type="GO" id="GO:0008270">
    <property type="term" value="F:zinc ion binding"/>
    <property type="evidence" value="ECO:0007669"/>
    <property type="project" value="UniProtKB-KW"/>
</dbReference>
<evidence type="ECO:0000256" key="2">
    <source>
        <dbReference type="ARBA" id="ARBA00022723"/>
    </source>
</evidence>
<keyword evidence="4" id="KW-0862">Zinc</keyword>
<protein>
    <recommendedName>
        <fullName evidence="7">CW-type domain-containing protein</fullName>
    </recommendedName>
</protein>
<evidence type="ECO:0000256" key="4">
    <source>
        <dbReference type="ARBA" id="ARBA00022833"/>
    </source>
</evidence>
<keyword evidence="6" id="KW-0539">Nucleus</keyword>
<accession>A0A821M7P8</accession>